<dbReference type="EMBL" id="CP001843">
    <property type="protein sequence ID" value="AEF86152.1"/>
    <property type="molecule type" value="Genomic_DNA"/>
</dbReference>
<keyword evidence="3" id="KW-0804">Transcription</keyword>
<dbReference type="STRING" id="545694.TREPR_1351"/>
<dbReference type="AlphaFoldDB" id="F5YQU0"/>
<dbReference type="Gene3D" id="3.40.50.2300">
    <property type="match status" value="2"/>
</dbReference>
<dbReference type="PROSITE" id="PS00356">
    <property type="entry name" value="HTH_LACI_1"/>
    <property type="match status" value="1"/>
</dbReference>
<dbReference type="GO" id="GO:0000976">
    <property type="term" value="F:transcription cis-regulatory region binding"/>
    <property type="evidence" value="ECO:0007669"/>
    <property type="project" value="TreeGrafter"/>
</dbReference>
<dbReference type="eggNOG" id="COG1609">
    <property type="taxonomic scope" value="Bacteria"/>
</dbReference>
<evidence type="ECO:0000256" key="1">
    <source>
        <dbReference type="ARBA" id="ARBA00023015"/>
    </source>
</evidence>
<dbReference type="InterPro" id="IPR028082">
    <property type="entry name" value="Peripla_BP_I"/>
</dbReference>
<dbReference type="Proteomes" id="UP000009223">
    <property type="component" value="Chromosome"/>
</dbReference>
<organism evidence="5 6">
    <name type="scientific">Treponema primitia (strain ATCC BAA-887 / DSM 12427 / ZAS-2)</name>
    <dbReference type="NCBI Taxonomy" id="545694"/>
    <lineage>
        <taxon>Bacteria</taxon>
        <taxon>Pseudomonadati</taxon>
        <taxon>Spirochaetota</taxon>
        <taxon>Spirochaetia</taxon>
        <taxon>Spirochaetales</taxon>
        <taxon>Treponemataceae</taxon>
        <taxon>Treponema</taxon>
    </lineage>
</organism>
<evidence type="ECO:0000259" key="4">
    <source>
        <dbReference type="PROSITE" id="PS50932"/>
    </source>
</evidence>
<dbReference type="HOGENOM" id="CLU_037628_6_1_12"/>
<evidence type="ECO:0000313" key="5">
    <source>
        <dbReference type="EMBL" id="AEF86152.1"/>
    </source>
</evidence>
<dbReference type="SUPFAM" id="SSF47413">
    <property type="entry name" value="lambda repressor-like DNA-binding domains"/>
    <property type="match status" value="1"/>
</dbReference>
<gene>
    <name evidence="5" type="ordered locus">TREPR_1351</name>
</gene>
<sequence length="350" mass="38852">MKLSILYICKIVIINEASVSGIMSGIKDIAAAAGVSVSTVSNVLNNKPNVGAVTRSQVLKLCQEMNYVSKAASGKYQSGRNRTILFNFSDFDRCFYLKVIEGINDYAGDNGYDLLTCTTRTCEKYLHNGLTDGCIILDSRMGNDIIRRAARNGYPLVLLDRILPDSNIKSLVVNNYEVMTELMEGLVKRGYRNFAFVGGPEYLGDTRERFQAYTDVLTTHGLSHLKENYFSGDYQEGNGYQALTILLLGGKLPEILVCANDNMAAGVIRALEERGYRVPEDVAVTGFDNSERSEALGLTTVAVPNYERGYLAARTLIENINGKNNFEPQRISASVRWRKTVEDDHFSKII</sequence>
<dbReference type="SMART" id="SM00354">
    <property type="entry name" value="HTH_LACI"/>
    <property type="match status" value="1"/>
</dbReference>
<feature type="domain" description="HTH lacI-type" evidence="4">
    <location>
        <begin position="24"/>
        <end position="77"/>
    </location>
</feature>
<reference evidence="5 6" key="2">
    <citation type="journal article" date="2011" name="ISME J.">
        <title>RNA-seq reveals cooperative metabolic interactions between two termite-gut spirochete species in co-culture.</title>
        <authorList>
            <person name="Rosenthal A.Z."/>
            <person name="Matson E.G."/>
            <person name="Eldar A."/>
            <person name="Leadbetter J.R."/>
        </authorList>
    </citation>
    <scope>NUCLEOTIDE SEQUENCE [LARGE SCALE GENOMIC DNA]</scope>
    <source>
        <strain evidence="6">ATCC BAA-887 / DSM 12427 / ZAS-2</strain>
    </source>
</reference>
<reference evidence="6" key="1">
    <citation type="submission" date="2009-12" db="EMBL/GenBank/DDBJ databases">
        <title>Complete sequence of Treponema primitia strain ZAS-2.</title>
        <authorList>
            <person name="Tetu S.G."/>
            <person name="Matson E."/>
            <person name="Ren Q."/>
            <person name="Seshadri R."/>
            <person name="Elbourne L."/>
            <person name="Hassan K.A."/>
            <person name="Durkin A."/>
            <person name="Radune D."/>
            <person name="Mohamoud Y."/>
            <person name="Shay R."/>
            <person name="Jin S."/>
            <person name="Zhang X."/>
            <person name="Lucey K."/>
            <person name="Ballor N.R."/>
            <person name="Ottesen E."/>
            <person name="Rosenthal R."/>
            <person name="Allen A."/>
            <person name="Leadbetter J.R."/>
            <person name="Paulsen I.T."/>
        </authorList>
    </citation>
    <scope>NUCLEOTIDE SEQUENCE [LARGE SCALE GENOMIC DNA]</scope>
    <source>
        <strain evidence="6">ATCC BAA-887 / DSM 12427 / ZAS-2</strain>
    </source>
</reference>
<evidence type="ECO:0000313" key="6">
    <source>
        <dbReference type="Proteomes" id="UP000009223"/>
    </source>
</evidence>
<dbReference type="PANTHER" id="PTHR30146:SF109">
    <property type="entry name" value="HTH-TYPE TRANSCRIPTIONAL REGULATOR GALS"/>
    <property type="match status" value="1"/>
</dbReference>
<dbReference type="KEGG" id="tpi:TREPR_1351"/>
<dbReference type="PROSITE" id="PS50932">
    <property type="entry name" value="HTH_LACI_2"/>
    <property type="match status" value="1"/>
</dbReference>
<dbReference type="CDD" id="cd01392">
    <property type="entry name" value="HTH_LacI"/>
    <property type="match status" value="1"/>
</dbReference>
<accession>F5YQU0</accession>
<evidence type="ECO:0000256" key="2">
    <source>
        <dbReference type="ARBA" id="ARBA00023125"/>
    </source>
</evidence>
<keyword evidence="2" id="KW-0238">DNA-binding</keyword>
<dbReference type="InterPro" id="IPR000843">
    <property type="entry name" value="HTH_LacI"/>
</dbReference>
<dbReference type="InterPro" id="IPR046335">
    <property type="entry name" value="LacI/GalR-like_sensor"/>
</dbReference>
<dbReference type="Pfam" id="PF13377">
    <property type="entry name" value="Peripla_BP_3"/>
    <property type="match status" value="1"/>
</dbReference>
<dbReference type="InterPro" id="IPR010982">
    <property type="entry name" value="Lambda_DNA-bd_dom_sf"/>
</dbReference>
<dbReference type="Gene3D" id="1.10.260.40">
    <property type="entry name" value="lambda repressor-like DNA-binding domains"/>
    <property type="match status" value="1"/>
</dbReference>
<dbReference type="Pfam" id="PF00356">
    <property type="entry name" value="LacI"/>
    <property type="match status" value="1"/>
</dbReference>
<protein>
    <submittedName>
        <fullName evidence="5">Transcriptional regulator</fullName>
    </submittedName>
</protein>
<name>F5YQU0_TREPZ</name>
<dbReference type="PANTHER" id="PTHR30146">
    <property type="entry name" value="LACI-RELATED TRANSCRIPTIONAL REPRESSOR"/>
    <property type="match status" value="1"/>
</dbReference>
<dbReference type="GO" id="GO:0003700">
    <property type="term" value="F:DNA-binding transcription factor activity"/>
    <property type="evidence" value="ECO:0007669"/>
    <property type="project" value="TreeGrafter"/>
</dbReference>
<proteinExistence type="predicted"/>
<keyword evidence="6" id="KW-1185">Reference proteome</keyword>
<keyword evidence="1" id="KW-0805">Transcription regulation</keyword>
<evidence type="ECO:0000256" key="3">
    <source>
        <dbReference type="ARBA" id="ARBA00023163"/>
    </source>
</evidence>
<dbReference type="SUPFAM" id="SSF53822">
    <property type="entry name" value="Periplasmic binding protein-like I"/>
    <property type="match status" value="1"/>
</dbReference>
<dbReference type="CDD" id="cd06267">
    <property type="entry name" value="PBP1_LacI_sugar_binding-like"/>
    <property type="match status" value="1"/>
</dbReference>